<dbReference type="EMBL" id="CAFBMT010000007">
    <property type="protein sequence ID" value="CAB4931635.1"/>
    <property type="molecule type" value="Genomic_DNA"/>
</dbReference>
<dbReference type="NCBIfam" id="TIGR00730">
    <property type="entry name" value="Rossman fold protein, TIGR00730 family"/>
    <property type="match status" value="1"/>
</dbReference>
<dbReference type="GO" id="GO:0009691">
    <property type="term" value="P:cytokinin biosynthetic process"/>
    <property type="evidence" value="ECO:0007669"/>
    <property type="project" value="InterPro"/>
</dbReference>
<dbReference type="GO" id="GO:0005829">
    <property type="term" value="C:cytosol"/>
    <property type="evidence" value="ECO:0007669"/>
    <property type="project" value="TreeGrafter"/>
</dbReference>
<dbReference type="EMBL" id="CAESGF010000007">
    <property type="protein sequence ID" value="CAB4363720.1"/>
    <property type="molecule type" value="Genomic_DNA"/>
</dbReference>
<proteinExistence type="predicted"/>
<dbReference type="Pfam" id="PF03641">
    <property type="entry name" value="Lysine_decarbox"/>
    <property type="match status" value="1"/>
</dbReference>
<dbReference type="EMBL" id="CAFAAV010000191">
    <property type="protein sequence ID" value="CAB4831340.1"/>
    <property type="molecule type" value="Genomic_DNA"/>
</dbReference>
<evidence type="ECO:0000313" key="4">
    <source>
        <dbReference type="EMBL" id="CAB4931635.1"/>
    </source>
</evidence>
<dbReference type="InterPro" id="IPR052341">
    <property type="entry name" value="LOG_family_nucleotidases"/>
</dbReference>
<reference evidence="5" key="1">
    <citation type="submission" date="2020-05" db="EMBL/GenBank/DDBJ databases">
        <authorList>
            <person name="Chiriac C."/>
            <person name="Salcher M."/>
            <person name="Ghai R."/>
            <person name="Kavagutti S V."/>
        </authorList>
    </citation>
    <scope>NUCLEOTIDE SEQUENCE</scope>
</reference>
<dbReference type="PANTHER" id="PTHR43393:SF2">
    <property type="entry name" value="CYTOKININ RIBOSIDE 5'-MONOPHOSPHATE PHOSPHORIBOHYDROLASE"/>
    <property type="match status" value="1"/>
</dbReference>
<dbReference type="Gene3D" id="3.40.50.450">
    <property type="match status" value="1"/>
</dbReference>
<evidence type="ECO:0000313" key="5">
    <source>
        <dbReference type="EMBL" id="CAB4987739.1"/>
    </source>
</evidence>
<dbReference type="EMBL" id="CAFBOL010000027">
    <property type="protein sequence ID" value="CAB4987739.1"/>
    <property type="molecule type" value="Genomic_DNA"/>
</dbReference>
<evidence type="ECO:0000313" key="1">
    <source>
        <dbReference type="EMBL" id="CAB4363720.1"/>
    </source>
</evidence>
<dbReference type="PANTHER" id="PTHR43393">
    <property type="entry name" value="CYTOKININ RIBOSIDE 5'-MONOPHOSPHATE PHOSPHORIBOHYDROLASE"/>
    <property type="match status" value="1"/>
</dbReference>
<organism evidence="5">
    <name type="scientific">freshwater metagenome</name>
    <dbReference type="NCBI Taxonomy" id="449393"/>
    <lineage>
        <taxon>unclassified sequences</taxon>
        <taxon>metagenomes</taxon>
        <taxon>ecological metagenomes</taxon>
    </lineage>
</organism>
<dbReference type="SUPFAM" id="SSF102405">
    <property type="entry name" value="MCP/YpsA-like"/>
    <property type="match status" value="1"/>
</dbReference>
<gene>
    <name evidence="2" type="ORF">UFOPK2656_01106</name>
    <name evidence="3" type="ORF">UFOPK3099_02119</name>
    <name evidence="4" type="ORF">UFOPK3651_01518</name>
    <name evidence="5" type="ORF">UFOPK3931_01265</name>
    <name evidence="1" type="ORF">UFOPK4189_01495</name>
</gene>
<dbReference type="AlphaFoldDB" id="A0A6J7NBB8"/>
<dbReference type="GO" id="GO:0016787">
    <property type="term" value="F:hydrolase activity"/>
    <property type="evidence" value="ECO:0007669"/>
    <property type="project" value="InterPro"/>
</dbReference>
<evidence type="ECO:0000313" key="3">
    <source>
        <dbReference type="EMBL" id="CAB4831340.1"/>
    </source>
</evidence>
<accession>A0A6J7NBB8</accession>
<name>A0A6J7NBB8_9ZZZZ</name>
<protein>
    <submittedName>
        <fullName evidence="5">Unannotated protein</fullName>
    </submittedName>
</protein>
<evidence type="ECO:0000313" key="2">
    <source>
        <dbReference type="EMBL" id="CAB4717960.1"/>
    </source>
</evidence>
<dbReference type="InterPro" id="IPR005269">
    <property type="entry name" value="LOG"/>
</dbReference>
<sequence length="339" mass="37540">MTDANATDELFATLLETVPVGARRRLSQQLLRAAVELVQQQPDLLDLKIAAAALQELGDAFAMFASSQGIPKVTLFGSARTKENDPLYAAARTVAGELAARGWMVITGAGPGIMQAGMEGAGREHSIGVSVRLPFEQAANHIIAGDSKYVAMKYFFTRKLMLIKESKGFVCLPGGFGTLDETFELLTLTQTGKGVPVPIVFLDTPGDPYWETVHEFVQEQLVERGLVAPQDTKLYLITEDCEEAVREIVGFYRNYDSLRYVGDTLVVRLHQAPNEEQLLLLNDRFGHLCTSGTIHHAEPFEPERKENDRLDLQRIALPFSKHGYGELRELIDLCNTFVD</sequence>
<dbReference type="EMBL" id="CAEZYF010000005">
    <property type="protein sequence ID" value="CAB4717960.1"/>
    <property type="molecule type" value="Genomic_DNA"/>
</dbReference>
<dbReference type="InterPro" id="IPR031100">
    <property type="entry name" value="LOG_fam"/>
</dbReference>